<dbReference type="AlphaFoldDB" id="A0A699WQB9"/>
<proteinExistence type="predicted"/>
<feature type="non-terminal residue" evidence="2">
    <location>
        <position position="1"/>
    </location>
</feature>
<accession>A0A699WQB9</accession>
<feature type="compositionally biased region" description="Basic and acidic residues" evidence="1">
    <location>
        <begin position="110"/>
        <end position="119"/>
    </location>
</feature>
<dbReference type="EMBL" id="BKCJ011686617">
    <property type="protein sequence ID" value="GFD46911.1"/>
    <property type="molecule type" value="Genomic_DNA"/>
</dbReference>
<name>A0A699WQB9_TANCI</name>
<feature type="region of interest" description="Disordered" evidence="1">
    <location>
        <begin position="79"/>
        <end position="119"/>
    </location>
</feature>
<gene>
    <name evidence="2" type="ORF">Tci_918880</name>
</gene>
<protein>
    <submittedName>
        <fullName evidence="2">Uncharacterized protein</fullName>
    </submittedName>
</protein>
<comment type="caution">
    <text evidence="2">The sequence shown here is derived from an EMBL/GenBank/DDBJ whole genome shotgun (WGS) entry which is preliminary data.</text>
</comment>
<evidence type="ECO:0000256" key="1">
    <source>
        <dbReference type="SAM" id="MobiDB-lite"/>
    </source>
</evidence>
<reference evidence="2" key="1">
    <citation type="journal article" date="2019" name="Sci. Rep.">
        <title>Draft genome of Tanacetum cinerariifolium, the natural source of mosquito coil.</title>
        <authorList>
            <person name="Yamashiro T."/>
            <person name="Shiraishi A."/>
            <person name="Satake H."/>
            <person name="Nakayama K."/>
        </authorList>
    </citation>
    <scope>NUCLEOTIDE SEQUENCE</scope>
</reference>
<evidence type="ECO:0000313" key="2">
    <source>
        <dbReference type="EMBL" id="GFD46911.1"/>
    </source>
</evidence>
<organism evidence="2">
    <name type="scientific">Tanacetum cinerariifolium</name>
    <name type="common">Dalmatian daisy</name>
    <name type="synonym">Chrysanthemum cinerariifolium</name>
    <dbReference type="NCBI Taxonomy" id="118510"/>
    <lineage>
        <taxon>Eukaryota</taxon>
        <taxon>Viridiplantae</taxon>
        <taxon>Streptophyta</taxon>
        <taxon>Embryophyta</taxon>
        <taxon>Tracheophyta</taxon>
        <taxon>Spermatophyta</taxon>
        <taxon>Magnoliopsida</taxon>
        <taxon>eudicotyledons</taxon>
        <taxon>Gunneridae</taxon>
        <taxon>Pentapetalae</taxon>
        <taxon>asterids</taxon>
        <taxon>campanulids</taxon>
        <taxon>Asterales</taxon>
        <taxon>Asteraceae</taxon>
        <taxon>Asteroideae</taxon>
        <taxon>Anthemideae</taxon>
        <taxon>Anthemidinae</taxon>
        <taxon>Tanacetum</taxon>
    </lineage>
</organism>
<sequence length="119" mass="12846">LDVSNIRVYKIRENIANQRSALHDVFVPLAEPFSSATLVGTEGTSNVVPAAVHTTIALSTSFASTSTVLPITTEDYEFIGTSGPEGAQRSDKVASFPQSVEFESEELDTTPERDPLSWT</sequence>